<organism evidence="1 2">
    <name type="scientific">Candidatus Clostridium helianthi</name>
    <dbReference type="NCBI Taxonomy" id="3381660"/>
    <lineage>
        <taxon>Bacteria</taxon>
        <taxon>Bacillati</taxon>
        <taxon>Bacillota</taxon>
        <taxon>Clostridia</taxon>
        <taxon>Eubacteriales</taxon>
        <taxon>Clostridiaceae</taxon>
        <taxon>Clostridium</taxon>
    </lineage>
</organism>
<evidence type="ECO:0000313" key="1">
    <source>
        <dbReference type="EMBL" id="MFL0167523.1"/>
    </source>
</evidence>
<keyword evidence="2" id="KW-1185">Reference proteome</keyword>
<sequence>MGEFNYINFSKENPAIININNSATEHLYHYTRMESFFEILRNKKLWISQADFLNDSSEIDYIQNVMLFVADELNNNKERYRSEMDYEGRALEMFIKCLTITSKAILDKKRITDMEVFILSLTENKDSLNLFTNYSNSDGIAIGFQNNLEEMFDKNFLDKNKIMLFHGKVIYDSEQQKEILKRHILEVYNELMKNLNKLNVRVVDEKMQLEMLNEITLILGLYFINYSIFFKSPYFKAEEEYRVAFGIDRSKLGKMIKFRMRQGLIVPYIELKYNEKFINSLVIGPTNKSDLTEKGLNLYYANQCNGRKIKIEKSQIPLRAL</sequence>
<dbReference type="Proteomes" id="UP001623600">
    <property type="component" value="Unassembled WGS sequence"/>
</dbReference>
<dbReference type="Pfam" id="PF11185">
    <property type="entry name" value="DUF2971"/>
    <property type="match status" value="1"/>
</dbReference>
<evidence type="ECO:0000313" key="2">
    <source>
        <dbReference type="Proteomes" id="UP001623600"/>
    </source>
</evidence>
<dbReference type="RefSeq" id="WP_406762308.1">
    <property type="nucleotide sequence ID" value="NZ_JBJIAB010000035.1"/>
</dbReference>
<proteinExistence type="predicted"/>
<dbReference type="InterPro" id="IPR021352">
    <property type="entry name" value="DUF2971"/>
</dbReference>
<comment type="caution">
    <text evidence="1">The sequence shown here is derived from an EMBL/GenBank/DDBJ whole genome shotgun (WGS) entry which is preliminary data.</text>
</comment>
<protein>
    <submittedName>
        <fullName evidence="1">DUF2971 domain-containing protein</fullName>
    </submittedName>
</protein>
<gene>
    <name evidence="1" type="ORF">ACJDTP_20855</name>
</gene>
<name>A0ABW8SBQ9_9CLOT</name>
<dbReference type="EMBL" id="JBJIAB010000035">
    <property type="protein sequence ID" value="MFL0167523.1"/>
    <property type="molecule type" value="Genomic_DNA"/>
</dbReference>
<accession>A0ABW8SBQ9</accession>
<reference evidence="1 2" key="1">
    <citation type="submission" date="2024-11" db="EMBL/GenBank/DDBJ databases">
        <authorList>
            <person name="Heng Y.C."/>
            <person name="Lim A.C.H."/>
            <person name="Lee J.K.Y."/>
            <person name="Kittelmann S."/>
        </authorList>
    </citation>
    <scope>NUCLEOTIDE SEQUENCE [LARGE SCALE GENOMIC DNA]</scope>
    <source>
        <strain evidence="1 2">WILCCON 0112</strain>
    </source>
</reference>